<keyword evidence="8" id="KW-1185">Reference proteome</keyword>
<keyword evidence="3 4" id="KW-0408">Iron</keyword>
<dbReference type="RefSeq" id="WP_394846000.1">
    <property type="nucleotide sequence ID" value="NZ_CP089982.1"/>
</dbReference>
<evidence type="ECO:0000256" key="4">
    <source>
        <dbReference type="PROSITE-ProRule" id="PRU00433"/>
    </source>
</evidence>
<dbReference type="PROSITE" id="PS51007">
    <property type="entry name" value="CYTC"/>
    <property type="match status" value="1"/>
</dbReference>
<dbReference type="InterPro" id="IPR036909">
    <property type="entry name" value="Cyt_c-like_dom_sf"/>
</dbReference>
<evidence type="ECO:0000256" key="3">
    <source>
        <dbReference type="ARBA" id="ARBA00023004"/>
    </source>
</evidence>
<sequence length="128" mass="13638">MNRRMVILACLVAWLALACLAIACRDRESKAIVSTGGVPAAGKKALFERGCGACHTIPGVPGANALVGPPLDHMASRVYVAGMLTNTPEHLRTFITHPQRVKPGSAMPEVPLSETEARDVVAYLYTLE</sequence>
<keyword evidence="5" id="KW-0732">Signal</keyword>
<evidence type="ECO:0000313" key="7">
    <source>
        <dbReference type="EMBL" id="WXA95393.1"/>
    </source>
</evidence>
<feature type="domain" description="Cytochrome c" evidence="6">
    <location>
        <begin position="37"/>
        <end position="128"/>
    </location>
</feature>
<evidence type="ECO:0000256" key="2">
    <source>
        <dbReference type="ARBA" id="ARBA00022723"/>
    </source>
</evidence>
<evidence type="ECO:0000256" key="1">
    <source>
        <dbReference type="ARBA" id="ARBA00022617"/>
    </source>
</evidence>
<reference evidence="7 8" key="1">
    <citation type="submission" date="2021-12" db="EMBL/GenBank/DDBJ databases">
        <title>Discovery of the Pendulisporaceae a myxobacterial family with distinct sporulation behavior and unique specialized metabolism.</title>
        <authorList>
            <person name="Garcia R."/>
            <person name="Popoff A."/>
            <person name="Bader C.D."/>
            <person name="Loehr J."/>
            <person name="Walesch S."/>
            <person name="Walt C."/>
            <person name="Boldt J."/>
            <person name="Bunk B."/>
            <person name="Haeckl F.J.F.P.J."/>
            <person name="Gunesch A.P."/>
            <person name="Birkelbach J."/>
            <person name="Nuebel U."/>
            <person name="Pietschmann T."/>
            <person name="Bach T."/>
            <person name="Mueller R."/>
        </authorList>
    </citation>
    <scope>NUCLEOTIDE SEQUENCE [LARGE SCALE GENOMIC DNA]</scope>
    <source>
        <strain evidence="7 8">MSr12523</strain>
    </source>
</reference>
<dbReference type="InterPro" id="IPR009056">
    <property type="entry name" value="Cyt_c-like_dom"/>
</dbReference>
<dbReference type="EMBL" id="CP089982">
    <property type="protein sequence ID" value="WXA95393.1"/>
    <property type="molecule type" value="Genomic_DNA"/>
</dbReference>
<evidence type="ECO:0000259" key="6">
    <source>
        <dbReference type="PROSITE" id="PS51007"/>
    </source>
</evidence>
<dbReference type="Gene3D" id="1.10.760.10">
    <property type="entry name" value="Cytochrome c-like domain"/>
    <property type="match status" value="1"/>
</dbReference>
<gene>
    <name evidence="7" type="ORF">LZC95_00875</name>
</gene>
<protein>
    <submittedName>
        <fullName evidence="7">C-type cytochrome</fullName>
    </submittedName>
</protein>
<dbReference type="Proteomes" id="UP001379533">
    <property type="component" value="Chromosome"/>
</dbReference>
<dbReference type="SUPFAM" id="SSF46626">
    <property type="entry name" value="Cytochrome c"/>
    <property type="match status" value="1"/>
</dbReference>
<dbReference type="PROSITE" id="PS51257">
    <property type="entry name" value="PROKAR_LIPOPROTEIN"/>
    <property type="match status" value="1"/>
</dbReference>
<name>A0ABZ2KDJ2_9BACT</name>
<keyword evidence="2 4" id="KW-0479">Metal-binding</keyword>
<feature type="signal peptide" evidence="5">
    <location>
        <begin position="1"/>
        <end position="23"/>
    </location>
</feature>
<keyword evidence="1 4" id="KW-0349">Heme</keyword>
<organism evidence="7 8">
    <name type="scientific">Pendulispora brunnea</name>
    <dbReference type="NCBI Taxonomy" id="2905690"/>
    <lineage>
        <taxon>Bacteria</taxon>
        <taxon>Pseudomonadati</taxon>
        <taxon>Myxococcota</taxon>
        <taxon>Myxococcia</taxon>
        <taxon>Myxococcales</taxon>
        <taxon>Sorangiineae</taxon>
        <taxon>Pendulisporaceae</taxon>
        <taxon>Pendulispora</taxon>
    </lineage>
</organism>
<proteinExistence type="predicted"/>
<evidence type="ECO:0000313" key="8">
    <source>
        <dbReference type="Proteomes" id="UP001379533"/>
    </source>
</evidence>
<accession>A0ABZ2KDJ2</accession>
<feature type="chain" id="PRO_5046095923" evidence="5">
    <location>
        <begin position="24"/>
        <end position="128"/>
    </location>
</feature>
<evidence type="ECO:0000256" key="5">
    <source>
        <dbReference type="SAM" id="SignalP"/>
    </source>
</evidence>
<dbReference type="Pfam" id="PF00034">
    <property type="entry name" value="Cytochrom_C"/>
    <property type="match status" value="1"/>
</dbReference>